<evidence type="ECO:0000256" key="1">
    <source>
        <dbReference type="SAM" id="SignalP"/>
    </source>
</evidence>
<feature type="chain" id="PRO_5046939851" description="Lipoprotein" evidence="1">
    <location>
        <begin position="20"/>
        <end position="78"/>
    </location>
</feature>
<reference evidence="2 3" key="1">
    <citation type="submission" date="2022-08" db="EMBL/GenBank/DDBJ databases">
        <title>Reclassification of Massilia species as members of the genera Telluria, Duganella, Pseudoduganella, Mokoshia gen. nov. and Zemynaea gen. nov. using orthogonal and non-orthogonal genome-based approaches.</title>
        <authorList>
            <person name="Bowman J.P."/>
        </authorList>
    </citation>
    <scope>NUCLEOTIDE SEQUENCE [LARGE SCALE GENOMIC DNA]</scope>
    <source>
        <strain evidence="2 3">LMG 28164</strain>
    </source>
</reference>
<dbReference type="RefSeq" id="WP_258845620.1">
    <property type="nucleotide sequence ID" value="NZ_JANUGX010000012.1"/>
</dbReference>
<proteinExistence type="predicted"/>
<protein>
    <recommendedName>
        <fullName evidence="4">Lipoprotein</fullName>
    </recommendedName>
</protein>
<dbReference type="EMBL" id="JANUGX010000012">
    <property type="protein sequence ID" value="MCS0589853.1"/>
    <property type="molecule type" value="Genomic_DNA"/>
</dbReference>
<name>A0ABT2A6L9_9BURK</name>
<organism evidence="2 3">
    <name type="scientific">Massilia norwichensis</name>
    <dbReference type="NCBI Taxonomy" id="1442366"/>
    <lineage>
        <taxon>Bacteria</taxon>
        <taxon>Pseudomonadati</taxon>
        <taxon>Pseudomonadota</taxon>
        <taxon>Betaproteobacteria</taxon>
        <taxon>Burkholderiales</taxon>
        <taxon>Oxalobacteraceae</taxon>
        <taxon>Telluria group</taxon>
        <taxon>Massilia</taxon>
    </lineage>
</organism>
<dbReference type="PROSITE" id="PS51257">
    <property type="entry name" value="PROKAR_LIPOPROTEIN"/>
    <property type="match status" value="1"/>
</dbReference>
<evidence type="ECO:0000313" key="2">
    <source>
        <dbReference type="EMBL" id="MCS0589853.1"/>
    </source>
</evidence>
<feature type="signal peptide" evidence="1">
    <location>
        <begin position="1"/>
        <end position="19"/>
    </location>
</feature>
<keyword evidence="3" id="KW-1185">Reference proteome</keyword>
<accession>A0ABT2A6L9</accession>
<keyword evidence="1" id="KW-0732">Signal</keyword>
<dbReference type="Proteomes" id="UP001205560">
    <property type="component" value="Unassembled WGS sequence"/>
</dbReference>
<evidence type="ECO:0000313" key="3">
    <source>
        <dbReference type="Proteomes" id="UP001205560"/>
    </source>
</evidence>
<comment type="caution">
    <text evidence="2">The sequence shown here is derived from an EMBL/GenBank/DDBJ whole genome shotgun (WGS) entry which is preliminary data.</text>
</comment>
<sequence>MKRFTLLAASVLVLLAGCAASGTQEGAQRAGVEESYVPTGSMIARRNVDRNSAVKSASKEELENARLLGGGALNLPQN</sequence>
<evidence type="ECO:0008006" key="4">
    <source>
        <dbReference type="Google" id="ProtNLM"/>
    </source>
</evidence>
<gene>
    <name evidence="2" type="ORF">NX782_11640</name>
</gene>